<sequence>MFTAHPNASAITQYAGAFSSDYLDHLLPKDPWFHLHAAYLTSAYELLEGFVHGDWPGARDAPDPIELRGAPDGVNLKVAVDLIGADTDEIALGGVAYLTIPGVGDLHLALPKATRDTDLFSAAHLYDPAAQISHVITSFCRQVDRALAPVDALYHRQAA</sequence>
<organism evidence="1 2">
    <name type="scientific">Prescottella agglutinans</name>
    <dbReference type="NCBI Taxonomy" id="1644129"/>
    <lineage>
        <taxon>Bacteria</taxon>
        <taxon>Bacillati</taxon>
        <taxon>Actinomycetota</taxon>
        <taxon>Actinomycetes</taxon>
        <taxon>Mycobacteriales</taxon>
        <taxon>Nocardiaceae</taxon>
        <taxon>Prescottella</taxon>
    </lineage>
</organism>
<reference evidence="1 2" key="1">
    <citation type="submission" date="2023-04" db="EMBL/GenBank/DDBJ databases">
        <title>Forest soil microbial communities from Buena Vista Peninsula, Colon Province, Panama.</title>
        <authorList>
            <person name="Bouskill N."/>
        </authorList>
    </citation>
    <scope>NUCLEOTIDE SEQUENCE [LARGE SCALE GENOMIC DNA]</scope>
    <source>
        <strain evidence="1 2">CFH S0262</strain>
    </source>
</reference>
<dbReference type="EMBL" id="JARXVC010000017">
    <property type="protein sequence ID" value="MDH6283929.1"/>
    <property type="molecule type" value="Genomic_DNA"/>
</dbReference>
<gene>
    <name evidence="1" type="ORF">M2280_005180</name>
</gene>
<evidence type="ECO:0000313" key="1">
    <source>
        <dbReference type="EMBL" id="MDH6283929.1"/>
    </source>
</evidence>
<proteinExistence type="predicted"/>
<dbReference type="Proteomes" id="UP001160334">
    <property type="component" value="Unassembled WGS sequence"/>
</dbReference>
<name>A0ABT6MKR2_9NOCA</name>
<comment type="caution">
    <text evidence="1">The sequence shown here is derived from an EMBL/GenBank/DDBJ whole genome shotgun (WGS) entry which is preliminary data.</text>
</comment>
<evidence type="ECO:0000313" key="2">
    <source>
        <dbReference type="Proteomes" id="UP001160334"/>
    </source>
</evidence>
<dbReference type="RefSeq" id="WP_280763182.1">
    <property type="nucleotide sequence ID" value="NZ_JARXVC010000017.1"/>
</dbReference>
<accession>A0ABT6MKR2</accession>
<keyword evidence="2" id="KW-1185">Reference proteome</keyword>
<protein>
    <submittedName>
        <fullName evidence="1">Uncharacterized protein</fullName>
    </submittedName>
</protein>